<organism evidence="11 12">
    <name type="scientific">Marispirochaeta aestuarii</name>
    <dbReference type="NCBI Taxonomy" id="1963862"/>
    <lineage>
        <taxon>Bacteria</taxon>
        <taxon>Pseudomonadati</taxon>
        <taxon>Spirochaetota</taxon>
        <taxon>Spirochaetia</taxon>
        <taxon>Spirochaetales</taxon>
        <taxon>Spirochaetaceae</taxon>
        <taxon>Marispirochaeta</taxon>
    </lineage>
</organism>
<feature type="transmembrane region" description="Helical" evidence="9">
    <location>
        <begin position="58"/>
        <end position="76"/>
    </location>
</feature>
<dbReference type="GO" id="GO:0022857">
    <property type="term" value="F:transmembrane transporter activity"/>
    <property type="evidence" value="ECO:0007669"/>
    <property type="project" value="TreeGrafter"/>
</dbReference>
<feature type="transmembrane region" description="Helical" evidence="9">
    <location>
        <begin position="26"/>
        <end position="52"/>
    </location>
</feature>
<protein>
    <recommendedName>
        <fullName evidence="10">Tripartite ATP-independent periplasmic transporters DctQ component domain-containing protein</fullName>
    </recommendedName>
</protein>
<feature type="transmembrane region" description="Helical" evidence="9">
    <location>
        <begin position="128"/>
        <end position="155"/>
    </location>
</feature>
<evidence type="ECO:0000256" key="1">
    <source>
        <dbReference type="ARBA" id="ARBA00004429"/>
    </source>
</evidence>
<dbReference type="STRING" id="1963862.B4O97_17870"/>
<evidence type="ECO:0000313" key="12">
    <source>
        <dbReference type="Proteomes" id="UP000192343"/>
    </source>
</evidence>
<comment type="similarity">
    <text evidence="8">Belongs to the TRAP transporter small permease family.</text>
</comment>
<gene>
    <name evidence="11" type="ORF">B4O97_17870</name>
</gene>
<dbReference type="AlphaFoldDB" id="A0A1Y1RUH0"/>
<dbReference type="EMBL" id="MWQY01000029">
    <property type="protein sequence ID" value="ORC30706.1"/>
    <property type="molecule type" value="Genomic_DNA"/>
</dbReference>
<keyword evidence="12" id="KW-1185">Reference proteome</keyword>
<reference evidence="11 12" key="1">
    <citation type="submission" date="2017-03" db="EMBL/GenBank/DDBJ databases">
        <title>Draft Genome sequence of Marispirochaeta sp. strain JC444.</title>
        <authorList>
            <person name="Shivani Y."/>
            <person name="Subhash Y."/>
            <person name="Sasikala C."/>
            <person name="Ramana C."/>
        </authorList>
    </citation>
    <scope>NUCLEOTIDE SEQUENCE [LARGE SCALE GENOMIC DNA]</scope>
    <source>
        <strain evidence="11 12">JC444</strain>
    </source>
</reference>
<proteinExistence type="inferred from homology"/>
<evidence type="ECO:0000256" key="2">
    <source>
        <dbReference type="ARBA" id="ARBA00022448"/>
    </source>
</evidence>
<feature type="transmembrane region" description="Helical" evidence="9">
    <location>
        <begin position="96"/>
        <end position="122"/>
    </location>
</feature>
<evidence type="ECO:0000256" key="7">
    <source>
        <dbReference type="ARBA" id="ARBA00023136"/>
    </source>
</evidence>
<feature type="domain" description="Tripartite ATP-independent periplasmic transporters DctQ component" evidence="10">
    <location>
        <begin position="35"/>
        <end position="163"/>
    </location>
</feature>
<keyword evidence="6 9" id="KW-1133">Transmembrane helix</keyword>
<dbReference type="PANTHER" id="PTHR35011">
    <property type="entry name" value="2,3-DIKETO-L-GULONATE TRAP TRANSPORTER SMALL PERMEASE PROTEIN YIAM"/>
    <property type="match status" value="1"/>
</dbReference>
<keyword evidence="7 9" id="KW-0472">Membrane</keyword>
<evidence type="ECO:0000256" key="8">
    <source>
        <dbReference type="ARBA" id="ARBA00038436"/>
    </source>
</evidence>
<dbReference type="GO" id="GO:0015740">
    <property type="term" value="P:C4-dicarboxylate transport"/>
    <property type="evidence" value="ECO:0007669"/>
    <property type="project" value="TreeGrafter"/>
</dbReference>
<comment type="caution">
    <text evidence="11">The sequence shown here is derived from an EMBL/GenBank/DDBJ whole genome shotgun (WGS) entry which is preliminary data.</text>
</comment>
<keyword evidence="2" id="KW-0813">Transport</keyword>
<sequence>MLLNLNFPGGFVSSLLEKIGKVGEVLAAWLLAAVTVIVALQVLFRYVLGIIAPWTEELARYTAVWMVYLGIIVATVRKDHIKVTVLVNRFPAAGRISAEFLAIFVAFFVSLIVFIGSIRLIANNWQQMAVTIPVSVTVLYIPLIIFSSLSMLVLIGRTVEIVKGSAR</sequence>
<evidence type="ECO:0000259" key="10">
    <source>
        <dbReference type="Pfam" id="PF04290"/>
    </source>
</evidence>
<keyword evidence="4" id="KW-0997">Cell inner membrane</keyword>
<accession>A0A1Y1RUH0</accession>
<name>A0A1Y1RUH0_9SPIO</name>
<evidence type="ECO:0000256" key="4">
    <source>
        <dbReference type="ARBA" id="ARBA00022519"/>
    </source>
</evidence>
<dbReference type="InterPro" id="IPR007387">
    <property type="entry name" value="TRAP_DctQ"/>
</dbReference>
<dbReference type="InterPro" id="IPR055348">
    <property type="entry name" value="DctQ"/>
</dbReference>
<evidence type="ECO:0000256" key="9">
    <source>
        <dbReference type="SAM" id="Phobius"/>
    </source>
</evidence>
<dbReference type="PANTHER" id="PTHR35011:SF2">
    <property type="entry name" value="2,3-DIKETO-L-GULONATE TRAP TRANSPORTER SMALL PERMEASE PROTEIN YIAM"/>
    <property type="match status" value="1"/>
</dbReference>
<dbReference type="Pfam" id="PF04290">
    <property type="entry name" value="DctQ"/>
    <property type="match status" value="1"/>
</dbReference>
<keyword evidence="5 9" id="KW-0812">Transmembrane</keyword>
<keyword evidence="3" id="KW-1003">Cell membrane</keyword>
<evidence type="ECO:0000256" key="6">
    <source>
        <dbReference type="ARBA" id="ARBA00022989"/>
    </source>
</evidence>
<comment type="subcellular location">
    <subcellularLocation>
        <location evidence="1">Cell inner membrane</location>
        <topology evidence="1">Multi-pass membrane protein</topology>
    </subcellularLocation>
</comment>
<evidence type="ECO:0000256" key="3">
    <source>
        <dbReference type="ARBA" id="ARBA00022475"/>
    </source>
</evidence>
<dbReference type="GO" id="GO:0005886">
    <property type="term" value="C:plasma membrane"/>
    <property type="evidence" value="ECO:0007669"/>
    <property type="project" value="UniProtKB-SubCell"/>
</dbReference>
<dbReference type="Proteomes" id="UP000192343">
    <property type="component" value="Unassembled WGS sequence"/>
</dbReference>
<evidence type="ECO:0000256" key="5">
    <source>
        <dbReference type="ARBA" id="ARBA00022692"/>
    </source>
</evidence>
<evidence type="ECO:0000313" key="11">
    <source>
        <dbReference type="EMBL" id="ORC30706.1"/>
    </source>
</evidence>